<feature type="region of interest" description="Disordered" evidence="6">
    <location>
        <begin position="54"/>
        <end position="85"/>
    </location>
</feature>
<feature type="compositionally biased region" description="Pro residues" evidence="6">
    <location>
        <begin position="56"/>
        <end position="72"/>
    </location>
</feature>
<evidence type="ECO:0000313" key="8">
    <source>
        <dbReference type="Proteomes" id="UP000652761"/>
    </source>
</evidence>
<accession>A0A843VMQ9</accession>
<evidence type="ECO:0000256" key="3">
    <source>
        <dbReference type="ARBA" id="ARBA00022964"/>
    </source>
</evidence>
<dbReference type="OrthoDB" id="1069523at2759"/>
<feature type="binding site" evidence="5">
    <location>
        <position position="595"/>
    </location>
    <ligand>
        <name>Fe cation</name>
        <dbReference type="ChEBI" id="CHEBI:24875"/>
        <note>catalytic</note>
    </ligand>
</feature>
<feature type="binding site" evidence="5">
    <location>
        <position position="301"/>
    </location>
    <ligand>
        <name>Fe cation</name>
        <dbReference type="ChEBI" id="CHEBI:24875"/>
        <note>catalytic</note>
    </ligand>
</feature>
<comment type="cofactor">
    <cofactor evidence="5">
        <name>Fe(2+)</name>
        <dbReference type="ChEBI" id="CHEBI:29033"/>
    </cofactor>
    <text evidence="5">Binds 1 Fe(2+) ion per subunit.</text>
</comment>
<dbReference type="Pfam" id="PF03055">
    <property type="entry name" value="RPE65"/>
    <property type="match status" value="1"/>
</dbReference>
<feature type="binding site" evidence="5">
    <location>
        <position position="350"/>
    </location>
    <ligand>
        <name>Fe cation</name>
        <dbReference type="ChEBI" id="CHEBI:24875"/>
        <note>catalytic</note>
    </ligand>
</feature>
<keyword evidence="2 5" id="KW-0479">Metal-binding</keyword>
<dbReference type="GO" id="GO:0046872">
    <property type="term" value="F:metal ion binding"/>
    <property type="evidence" value="ECO:0007669"/>
    <property type="project" value="UniProtKB-KW"/>
</dbReference>
<organism evidence="7 8">
    <name type="scientific">Colocasia esculenta</name>
    <name type="common">Wild taro</name>
    <name type="synonym">Arum esculentum</name>
    <dbReference type="NCBI Taxonomy" id="4460"/>
    <lineage>
        <taxon>Eukaryota</taxon>
        <taxon>Viridiplantae</taxon>
        <taxon>Streptophyta</taxon>
        <taxon>Embryophyta</taxon>
        <taxon>Tracheophyta</taxon>
        <taxon>Spermatophyta</taxon>
        <taxon>Magnoliopsida</taxon>
        <taxon>Liliopsida</taxon>
        <taxon>Araceae</taxon>
        <taxon>Aroideae</taxon>
        <taxon>Colocasieae</taxon>
        <taxon>Colocasia</taxon>
    </lineage>
</organism>
<evidence type="ECO:0008006" key="9">
    <source>
        <dbReference type="Google" id="ProtNLM"/>
    </source>
</evidence>
<evidence type="ECO:0000313" key="7">
    <source>
        <dbReference type="EMBL" id="MQL97868.1"/>
    </source>
</evidence>
<comment type="similarity">
    <text evidence="1">Belongs to the carotenoid oxygenase family.</text>
</comment>
<reference evidence="7" key="1">
    <citation type="submission" date="2017-07" db="EMBL/GenBank/DDBJ databases">
        <title>Taro Niue Genome Assembly and Annotation.</title>
        <authorList>
            <person name="Atibalentja N."/>
            <person name="Keating K."/>
            <person name="Fields C.J."/>
        </authorList>
    </citation>
    <scope>NUCLEOTIDE SEQUENCE</scope>
    <source>
        <strain evidence="7">Niue_2</strain>
        <tissue evidence="7">Leaf</tissue>
    </source>
</reference>
<dbReference type="AlphaFoldDB" id="A0A843VMQ9"/>
<comment type="caution">
    <text evidence="7">The sequence shown here is derived from an EMBL/GenBank/DDBJ whole genome shotgun (WGS) entry which is preliminary data.</text>
</comment>
<dbReference type="EMBL" id="NMUH01002112">
    <property type="protein sequence ID" value="MQL97868.1"/>
    <property type="molecule type" value="Genomic_DNA"/>
</dbReference>
<proteinExistence type="inferred from homology"/>
<dbReference type="InterPro" id="IPR004294">
    <property type="entry name" value="Carotenoid_Oase"/>
</dbReference>
<dbReference type="GO" id="GO:0010436">
    <property type="term" value="F:carotenoid dioxygenase activity"/>
    <property type="evidence" value="ECO:0007669"/>
    <property type="project" value="TreeGrafter"/>
</dbReference>
<dbReference type="PANTHER" id="PTHR10543:SF101">
    <property type="entry name" value="9-CIS-EPOXYCAROTENOID DIOXYGENASE NCED6, CHLOROPLASTIC"/>
    <property type="match status" value="1"/>
</dbReference>
<dbReference type="PANTHER" id="PTHR10543">
    <property type="entry name" value="BETA-CAROTENE DIOXYGENASE"/>
    <property type="match status" value="1"/>
</dbReference>
<evidence type="ECO:0000256" key="2">
    <source>
        <dbReference type="ARBA" id="ARBA00022723"/>
    </source>
</evidence>
<evidence type="ECO:0000256" key="1">
    <source>
        <dbReference type="ARBA" id="ARBA00006787"/>
    </source>
</evidence>
<evidence type="ECO:0000256" key="4">
    <source>
        <dbReference type="ARBA" id="ARBA00023004"/>
    </source>
</evidence>
<keyword evidence="8" id="KW-1185">Reference proteome</keyword>
<keyword evidence="3" id="KW-0223">Dioxygenase</keyword>
<dbReference type="GO" id="GO:0016121">
    <property type="term" value="P:carotene catabolic process"/>
    <property type="evidence" value="ECO:0007669"/>
    <property type="project" value="TreeGrafter"/>
</dbReference>
<dbReference type="Proteomes" id="UP000652761">
    <property type="component" value="Unassembled WGS sequence"/>
</dbReference>
<keyword evidence="3" id="KW-0560">Oxidoreductase</keyword>
<name>A0A843VMQ9_COLES</name>
<evidence type="ECO:0000256" key="5">
    <source>
        <dbReference type="PIRSR" id="PIRSR604294-1"/>
    </source>
</evidence>
<protein>
    <recommendedName>
        <fullName evidence="9">9-cis-epoxycarotenoid dioxygenase</fullName>
    </recommendedName>
</protein>
<gene>
    <name evidence="7" type="ORF">Taro_030575</name>
</gene>
<feature type="binding site" evidence="5">
    <location>
        <position position="415"/>
    </location>
    <ligand>
        <name>Fe cation</name>
        <dbReference type="ChEBI" id="CHEBI:24875"/>
        <note>catalytic</note>
    </ligand>
</feature>
<sequence length="608" mass="65710">MVQQPLLHLPTTTAALAGAAVTARNPSQLLPPSPPPSSPVCKLLIASLGRKAAPTLPRPVRLPPSAPPPPSRDPTLRPLDPVTAPAPGLNPLQMLAATAFDAIEKNVVLKLEKKRPLPSTADPAVQISGNFAPVDESPVRHGLRVTGRIPDDLRGVYVRNGANPLLPPAGGHHLFDGDGMVHAVSLTGAESASYSCRFTRTSRLTQEAAHGRPLFPKAIGELHGFSGLARLALFHLRAAAGIVDASSGVGVANAGLVFFDGRLLAMSEDDLPYHLRFTADGDLDTVGRFDFGGLSSSMIAHPKVDPGTGELFALSYDIVKKPYLRYFRVGPLGVKSPDVHIQLGKPTMIHDFAITEKYVVIPDQQVLFDLPRMLRGESVVTYDPGKKARFGLLPKYDSDESRIRWVDVPGCFCFHVWNAWEEPAPAGGRDSTIVVIASCMSAPDALFSEQQNQPFECKLSEIRLNLETGESTRRVIVPDLNLEAGQVNRLRLGRKTRFAYLAVAEPFPRCSGIAKVDMVSGEVTRFVYGNRRYGGEPTFVAAGRGGAEEREDEGHVMGFVHDENSGESELVILDGSSMTQVASVRLPNRVPYGFHGTFVSSGELQRQR</sequence>
<evidence type="ECO:0000256" key="6">
    <source>
        <dbReference type="SAM" id="MobiDB-lite"/>
    </source>
</evidence>
<dbReference type="GO" id="GO:0009570">
    <property type="term" value="C:chloroplast stroma"/>
    <property type="evidence" value="ECO:0007669"/>
    <property type="project" value="TreeGrafter"/>
</dbReference>
<keyword evidence="4 5" id="KW-0408">Iron</keyword>